<dbReference type="RefSeq" id="WP_241274258.1">
    <property type="nucleotide sequence ID" value="NZ_JAKZGS010000004.1"/>
</dbReference>
<dbReference type="PANTHER" id="PTHR43884">
    <property type="entry name" value="ACYL-COA DEHYDROGENASE"/>
    <property type="match status" value="1"/>
</dbReference>
<dbReference type="PANTHER" id="PTHR43884:SF12">
    <property type="entry name" value="ISOVALERYL-COA DEHYDROGENASE, MITOCHONDRIAL-RELATED"/>
    <property type="match status" value="1"/>
</dbReference>
<dbReference type="InterPro" id="IPR006091">
    <property type="entry name" value="Acyl-CoA_Oxase/DH_mid-dom"/>
</dbReference>
<dbReference type="InterPro" id="IPR009075">
    <property type="entry name" value="AcylCo_DH/oxidase_C"/>
</dbReference>
<dbReference type="SUPFAM" id="SSF47203">
    <property type="entry name" value="Acyl-CoA dehydrogenase C-terminal domain-like"/>
    <property type="match status" value="1"/>
</dbReference>
<dbReference type="InterPro" id="IPR046373">
    <property type="entry name" value="Acyl-CoA_Oxase/DH_mid-dom_sf"/>
</dbReference>
<dbReference type="Gene3D" id="1.10.540.10">
    <property type="entry name" value="Acyl-CoA dehydrogenase/oxidase, N-terminal domain"/>
    <property type="match status" value="1"/>
</dbReference>
<dbReference type="Pfam" id="PF00441">
    <property type="entry name" value="Acyl-CoA_dh_1"/>
    <property type="match status" value="1"/>
</dbReference>
<keyword evidence="4 5" id="KW-0274">FAD</keyword>
<dbReference type="Pfam" id="PF02770">
    <property type="entry name" value="Acyl-CoA_dh_M"/>
    <property type="match status" value="1"/>
</dbReference>
<comment type="caution">
    <text evidence="10">The sequence shown here is derived from an EMBL/GenBank/DDBJ whole genome shotgun (WGS) entry which is preliminary data.</text>
</comment>
<dbReference type="InterPro" id="IPR006089">
    <property type="entry name" value="Acyl-CoA_DH_CS"/>
</dbReference>
<evidence type="ECO:0000256" key="2">
    <source>
        <dbReference type="ARBA" id="ARBA00009347"/>
    </source>
</evidence>
<evidence type="ECO:0000256" key="4">
    <source>
        <dbReference type="ARBA" id="ARBA00022827"/>
    </source>
</evidence>
<dbReference type="Proteomes" id="UP001165488">
    <property type="component" value="Unassembled WGS sequence"/>
</dbReference>
<reference evidence="10" key="1">
    <citation type="submission" date="2022-03" db="EMBL/GenBank/DDBJ databases">
        <title>De novo assembled genomes of Belliella spp. (Cyclobacteriaceae) strains.</title>
        <authorList>
            <person name="Szabo A."/>
            <person name="Korponai K."/>
            <person name="Felfoldi T."/>
        </authorList>
    </citation>
    <scope>NUCLEOTIDE SEQUENCE</scope>
    <source>
        <strain evidence="10">DSM 107340</strain>
    </source>
</reference>
<protein>
    <submittedName>
        <fullName evidence="10">Acyl-CoA dehydrogenase family protein</fullName>
    </submittedName>
</protein>
<dbReference type="Gene3D" id="2.40.110.10">
    <property type="entry name" value="Butyryl-CoA Dehydrogenase, subunit A, domain 2"/>
    <property type="match status" value="1"/>
</dbReference>
<dbReference type="PROSITE" id="PS00072">
    <property type="entry name" value="ACYL_COA_DH_1"/>
    <property type="match status" value="1"/>
</dbReference>
<dbReference type="InterPro" id="IPR036250">
    <property type="entry name" value="AcylCo_DH-like_C"/>
</dbReference>
<keyword evidence="5" id="KW-0560">Oxidoreductase</keyword>
<dbReference type="InterPro" id="IPR049426">
    <property type="entry name" value="Acyl-CoA-dh-like_C"/>
</dbReference>
<feature type="domain" description="Acyl-CoA dehydrogenase-like C-terminal" evidence="9">
    <location>
        <begin position="467"/>
        <end position="570"/>
    </location>
</feature>
<sequence>MNTITKKSINGGEFLIKETEAQEIFIFEEFSEEQKMMAQACQDFIDTEITPNIEEIDSMKNPDLVPSIFRKAGELGLLGISVPEKYNGMGMSFNTSMLIADIIGAAGSFSTTYGAHTGIGTLPILYYGTEDQKAKYLPKLATGQWAACYCLTEPDAGSDANSGKTKAKLSDDGKHYIINGQKMWISNAGFADVFIVFAKIDDDKNLTAFIVEKDFGGISMNEEEKKMGIKGSSTRQVFFNDCKVPVENMLSDRGNGFKIAVNILNIGRVKLGSGVLGGVRTVTSHAIKYSTERKQFGVSINTFGAIKSKLAEMAIRTYVSESLTYRAGQDIEDRINHLIAEGMDETQAKLKGVEEFAIECAISKIHGSEVLDYVVDQGVQVYGGMGYSADAPMERAYRDARIARIYEGTNEINRMLMVGMLLKRAMKGEINLFEPAMAVSKELTSVPSFDTVDTSELFAAEKEVLKKLKKVFLMVGGKAAMALQDKIEDEQEIMMNLADVMIEIYASESAILRTEKLVSIQGEESSKHQIAMAQVYLSEAVDRINAAAKEAIGSFTKGDEQKVMLMGLKRFTKMDLVDTKTLRRQIADYMIEKGKYPFS</sequence>
<evidence type="ECO:0000259" key="7">
    <source>
        <dbReference type="Pfam" id="PF02770"/>
    </source>
</evidence>
<dbReference type="EMBL" id="JAKZGS010000004">
    <property type="protein sequence ID" value="MCH7397746.1"/>
    <property type="molecule type" value="Genomic_DNA"/>
</dbReference>
<feature type="domain" description="Acyl-CoA dehydrogenase/oxidase N-terminal" evidence="8">
    <location>
        <begin position="31"/>
        <end position="144"/>
    </location>
</feature>
<comment type="cofactor">
    <cofactor evidence="1 5">
        <name>FAD</name>
        <dbReference type="ChEBI" id="CHEBI:57692"/>
    </cofactor>
</comment>
<proteinExistence type="inferred from homology"/>
<gene>
    <name evidence="10" type="ORF">MM236_07095</name>
</gene>
<comment type="similarity">
    <text evidence="2 5">Belongs to the acyl-CoA dehydrogenase family.</text>
</comment>
<evidence type="ECO:0000256" key="3">
    <source>
        <dbReference type="ARBA" id="ARBA00022630"/>
    </source>
</evidence>
<keyword evidence="3 5" id="KW-0285">Flavoprotein</keyword>
<name>A0ABS9UMB4_9BACT</name>
<dbReference type="InterPro" id="IPR009100">
    <property type="entry name" value="AcylCoA_DH/oxidase_NM_dom_sf"/>
</dbReference>
<feature type="domain" description="Acyl-CoA oxidase/dehydrogenase middle" evidence="7">
    <location>
        <begin position="148"/>
        <end position="242"/>
    </location>
</feature>
<dbReference type="Pfam" id="PF21263">
    <property type="entry name" value="Acyl-CoA-dh_C"/>
    <property type="match status" value="1"/>
</dbReference>
<evidence type="ECO:0000313" key="10">
    <source>
        <dbReference type="EMBL" id="MCH7397746.1"/>
    </source>
</evidence>
<dbReference type="InterPro" id="IPR037069">
    <property type="entry name" value="AcylCoA_DH/ox_N_sf"/>
</dbReference>
<keyword evidence="11" id="KW-1185">Reference proteome</keyword>
<dbReference type="InterPro" id="IPR013786">
    <property type="entry name" value="AcylCoA_DH/ox_N"/>
</dbReference>
<evidence type="ECO:0000259" key="8">
    <source>
        <dbReference type="Pfam" id="PF02771"/>
    </source>
</evidence>
<dbReference type="Pfam" id="PF02771">
    <property type="entry name" value="Acyl-CoA_dh_N"/>
    <property type="match status" value="1"/>
</dbReference>
<dbReference type="PROSITE" id="PS00073">
    <property type="entry name" value="ACYL_COA_DH_2"/>
    <property type="match status" value="1"/>
</dbReference>
<evidence type="ECO:0000313" key="11">
    <source>
        <dbReference type="Proteomes" id="UP001165488"/>
    </source>
</evidence>
<evidence type="ECO:0000256" key="5">
    <source>
        <dbReference type="RuleBase" id="RU362125"/>
    </source>
</evidence>
<dbReference type="SUPFAM" id="SSF56645">
    <property type="entry name" value="Acyl-CoA dehydrogenase NM domain-like"/>
    <property type="match status" value="1"/>
</dbReference>
<evidence type="ECO:0000256" key="1">
    <source>
        <dbReference type="ARBA" id="ARBA00001974"/>
    </source>
</evidence>
<dbReference type="Gene3D" id="1.20.140.10">
    <property type="entry name" value="Butyryl-CoA Dehydrogenase, subunit A, domain 3"/>
    <property type="match status" value="2"/>
</dbReference>
<evidence type="ECO:0000259" key="6">
    <source>
        <dbReference type="Pfam" id="PF00441"/>
    </source>
</evidence>
<evidence type="ECO:0000259" key="9">
    <source>
        <dbReference type="Pfam" id="PF21263"/>
    </source>
</evidence>
<organism evidence="10 11">
    <name type="scientific">Belliella calami</name>
    <dbReference type="NCBI Taxonomy" id="2923436"/>
    <lineage>
        <taxon>Bacteria</taxon>
        <taxon>Pseudomonadati</taxon>
        <taxon>Bacteroidota</taxon>
        <taxon>Cytophagia</taxon>
        <taxon>Cytophagales</taxon>
        <taxon>Cyclobacteriaceae</taxon>
        <taxon>Belliella</taxon>
    </lineage>
</organism>
<accession>A0ABS9UMB4</accession>
<feature type="domain" description="Acyl-CoA dehydrogenase/oxidase C-terminal" evidence="6">
    <location>
        <begin position="254"/>
        <end position="417"/>
    </location>
</feature>